<dbReference type="GO" id="GO:0000976">
    <property type="term" value="F:transcription cis-regulatory region binding"/>
    <property type="evidence" value="ECO:0007669"/>
    <property type="project" value="TreeGrafter"/>
</dbReference>
<evidence type="ECO:0000256" key="4">
    <source>
        <dbReference type="ARBA" id="ARBA00023163"/>
    </source>
</evidence>
<protein>
    <submittedName>
        <fullName evidence="6">Transcriptional regulator</fullName>
    </submittedName>
</protein>
<keyword evidence="2" id="KW-0805">Transcription regulation</keyword>
<evidence type="ECO:0000313" key="6">
    <source>
        <dbReference type="EMBL" id="BAU31054.1"/>
    </source>
</evidence>
<evidence type="ECO:0000256" key="3">
    <source>
        <dbReference type="ARBA" id="ARBA00023125"/>
    </source>
</evidence>
<dbReference type="InterPro" id="IPR028082">
    <property type="entry name" value="Peripla_BP_I"/>
</dbReference>
<gene>
    <name evidence="6" type="ORF">MalAC0309_0176</name>
</gene>
<dbReference type="SUPFAM" id="SSF53822">
    <property type="entry name" value="Periplasmic binding protein-like I"/>
    <property type="match status" value="1"/>
</dbReference>
<dbReference type="Gene3D" id="3.40.50.2300">
    <property type="match status" value="2"/>
</dbReference>
<keyword evidence="3" id="KW-0238">DNA-binding</keyword>
<sequence>MSELGYVYNRQAANMRQSRSMTLGLIATDIRNPYFAELTMAVEEAVHDAGYTLFVGYNRDSVDRQREQIEAMIQRQVDGILLLPSIGSTRDSVGRLVWTTKVPIVQFSRYFTDDLDYVGPDNRAAGENLAAHIASLGSGSAVLIGGPTESSARRERLQGLVSGLAGTQVRFDPADSVSTLNIPDDGARGLGEFLDRGTLPDSVICYSDAVAQGVYGELRRRNLEPGSAVSVASFDDAPLAALQYPPLTSVATHAASIGRKASELLLARLQDGDEPPRRVLIEPTLKVRASTALWRPRGIAVAR</sequence>
<proteinExistence type="predicted"/>
<evidence type="ECO:0000313" key="7">
    <source>
        <dbReference type="Proteomes" id="UP000218965"/>
    </source>
</evidence>
<dbReference type="GO" id="GO:0003700">
    <property type="term" value="F:DNA-binding transcription factor activity"/>
    <property type="evidence" value="ECO:0007669"/>
    <property type="project" value="TreeGrafter"/>
</dbReference>
<dbReference type="CDD" id="cd06289">
    <property type="entry name" value="PBP1_MalI-like"/>
    <property type="match status" value="1"/>
</dbReference>
<organism evidence="6 7">
    <name type="scientific">Microcella alkaliphila</name>
    <dbReference type="NCBI Taxonomy" id="279828"/>
    <lineage>
        <taxon>Bacteria</taxon>
        <taxon>Bacillati</taxon>
        <taxon>Actinomycetota</taxon>
        <taxon>Actinomycetes</taxon>
        <taxon>Micrococcales</taxon>
        <taxon>Microbacteriaceae</taxon>
        <taxon>Microcella</taxon>
    </lineage>
</organism>
<dbReference type="PANTHER" id="PTHR30146">
    <property type="entry name" value="LACI-RELATED TRANSCRIPTIONAL REPRESSOR"/>
    <property type="match status" value="1"/>
</dbReference>
<reference evidence="6 7" key="2">
    <citation type="submission" date="2016-01" db="EMBL/GenBank/DDBJ databases">
        <title>Microcella alkaliphila JAM AC0309 whole genome shotgun sequence.</title>
        <authorList>
            <person name="Kurata A."/>
            <person name="Hirose Y."/>
            <person name="Kishimoto N."/>
            <person name="Kobayashi T."/>
        </authorList>
    </citation>
    <scope>NUCLEOTIDE SEQUENCE [LARGE SCALE GENOMIC DNA]</scope>
    <source>
        <strain evidence="6 7">JAM AC0309</strain>
    </source>
</reference>
<dbReference type="PANTHER" id="PTHR30146:SF148">
    <property type="entry name" value="HTH-TYPE TRANSCRIPTIONAL REPRESSOR PURR-RELATED"/>
    <property type="match status" value="1"/>
</dbReference>
<dbReference type="Pfam" id="PF00532">
    <property type="entry name" value="Peripla_BP_1"/>
    <property type="match status" value="1"/>
</dbReference>
<accession>A0A0U5BCV6</accession>
<reference evidence="7" key="1">
    <citation type="submission" date="2015-12" db="EMBL/GenBank/DDBJ databases">
        <authorList>
            <person name="Shamseldin A."/>
            <person name="Moawad H."/>
            <person name="Abd El-Rahim W.M."/>
            <person name="Sadowsky M.J."/>
        </authorList>
    </citation>
    <scope>NUCLEOTIDE SEQUENCE [LARGE SCALE GENOMIC DNA]</scope>
    <source>
        <strain evidence="7">JAM AC0309</strain>
    </source>
</reference>
<evidence type="ECO:0000256" key="2">
    <source>
        <dbReference type="ARBA" id="ARBA00023015"/>
    </source>
</evidence>
<dbReference type="KEGG" id="malk:MalAC0309_0176"/>
<feature type="domain" description="Periplasmic binding protein/LacI sugar binding" evidence="5">
    <location>
        <begin position="21"/>
        <end position="284"/>
    </location>
</feature>
<dbReference type="AlphaFoldDB" id="A0A0U5BCV6"/>
<evidence type="ECO:0000256" key="1">
    <source>
        <dbReference type="ARBA" id="ARBA00022491"/>
    </source>
</evidence>
<keyword evidence="4" id="KW-0804">Transcription</keyword>
<dbReference type="Proteomes" id="UP000218965">
    <property type="component" value="Chromosome"/>
</dbReference>
<keyword evidence="1" id="KW-0678">Repressor</keyword>
<dbReference type="InterPro" id="IPR001761">
    <property type="entry name" value="Peripla_BP/Lac1_sug-bd_dom"/>
</dbReference>
<evidence type="ECO:0000259" key="5">
    <source>
        <dbReference type="Pfam" id="PF00532"/>
    </source>
</evidence>
<name>A0A0U5BCV6_9MICO</name>
<dbReference type="EMBL" id="AP017315">
    <property type="protein sequence ID" value="BAU31054.1"/>
    <property type="molecule type" value="Genomic_DNA"/>
</dbReference>